<dbReference type="Proteomes" id="UP000001302">
    <property type="component" value="Chromosome"/>
</dbReference>
<evidence type="ECO:0000313" key="1">
    <source>
        <dbReference type="EMBL" id="ADM09701.1"/>
    </source>
</evidence>
<organism evidence="1 2">
    <name type="scientific">Parvularcula bermudensis (strain ATCC BAA-594 / HTCC2503 / KCTC 12087)</name>
    <dbReference type="NCBI Taxonomy" id="314260"/>
    <lineage>
        <taxon>Bacteria</taxon>
        <taxon>Pseudomonadati</taxon>
        <taxon>Pseudomonadota</taxon>
        <taxon>Alphaproteobacteria</taxon>
        <taxon>Parvularculales</taxon>
        <taxon>Parvularculaceae</taxon>
        <taxon>Parvularcula</taxon>
    </lineage>
</organism>
<dbReference type="OrthoDB" id="8853368at2"/>
<dbReference type="KEGG" id="pbr:PB2503_08229"/>
<dbReference type="HOGENOM" id="CLU_150610_0_0_5"/>
<sequence>MARPVTVTISHDLGKDQARTRVDERFDALETSIAGNVGLNFEKHWEGDTLKLKAKGLGQKITGDVDVFPQHVRITVMLPGLLAGMAEALTGRLEKQGRIMLEDKSGNA</sequence>
<protein>
    <recommendedName>
        <fullName evidence="3">Polyhydroxyalkanoic acid system protein</fullName>
    </recommendedName>
</protein>
<gene>
    <name evidence="1" type="ordered locus">PB2503_08229</name>
</gene>
<dbReference type="EMBL" id="CP002156">
    <property type="protein sequence ID" value="ADM09701.1"/>
    <property type="molecule type" value="Genomic_DNA"/>
</dbReference>
<reference evidence="1 2" key="2">
    <citation type="journal article" date="2011" name="J. Bacteriol.">
        <title>Complete genome sequence of strain HTCC2503T of Parvularcula bermudensis, the type species of the order "Parvularculales" in the class Alphaproteobacteria.</title>
        <authorList>
            <person name="Oh H.M."/>
            <person name="Kang I."/>
            <person name="Vergin K.L."/>
            <person name="Kang D."/>
            <person name="Rhee K.H."/>
            <person name="Giovannoni S.J."/>
            <person name="Cho J.C."/>
        </authorList>
    </citation>
    <scope>NUCLEOTIDE SEQUENCE [LARGE SCALE GENOMIC DNA]</scope>
    <source>
        <strain evidence="2">ATCC BAA-594 / HTCC2503 / KCTC 12087</strain>
    </source>
</reference>
<reference evidence="2" key="1">
    <citation type="submission" date="2010-08" db="EMBL/GenBank/DDBJ databases">
        <title>Genome sequence of Parvularcula bermudensis HTCC2503.</title>
        <authorList>
            <person name="Kang D.-M."/>
            <person name="Oh H.-M."/>
            <person name="Cho J.-C."/>
        </authorList>
    </citation>
    <scope>NUCLEOTIDE SEQUENCE [LARGE SCALE GENOMIC DNA]</scope>
    <source>
        <strain evidence="2">ATCC BAA-594 / HTCC2503 / KCTC 12087</strain>
    </source>
</reference>
<accession>E0TIB7</accession>
<name>E0TIB7_PARBH</name>
<dbReference type="eggNOG" id="ENOG5032WCS">
    <property type="taxonomic scope" value="Bacteria"/>
</dbReference>
<evidence type="ECO:0008006" key="3">
    <source>
        <dbReference type="Google" id="ProtNLM"/>
    </source>
</evidence>
<proteinExistence type="predicted"/>
<dbReference type="Pfam" id="PF09650">
    <property type="entry name" value="PHA_gran_rgn"/>
    <property type="match status" value="1"/>
</dbReference>
<keyword evidence="2" id="KW-1185">Reference proteome</keyword>
<dbReference type="RefSeq" id="WP_013300675.1">
    <property type="nucleotide sequence ID" value="NC_014414.1"/>
</dbReference>
<dbReference type="InterPro" id="IPR013433">
    <property type="entry name" value="PHA_gran_rgn"/>
</dbReference>
<dbReference type="AlphaFoldDB" id="E0TIB7"/>
<dbReference type="STRING" id="314260.PB2503_08229"/>
<evidence type="ECO:0000313" key="2">
    <source>
        <dbReference type="Proteomes" id="UP000001302"/>
    </source>
</evidence>